<keyword evidence="6 8" id="KW-0592">Phosphate transport</keyword>
<dbReference type="KEGG" id="mmyr:MXMO3_03019"/>
<dbReference type="GO" id="GO:0006817">
    <property type="term" value="P:phosphate ion transport"/>
    <property type="evidence" value="ECO:0007669"/>
    <property type="project" value="UniProtKB-KW"/>
</dbReference>
<dbReference type="Pfam" id="PF01895">
    <property type="entry name" value="PhoU"/>
    <property type="match status" value="2"/>
</dbReference>
<comment type="similarity">
    <text evidence="2 8">Belongs to the PhoU family.</text>
</comment>
<name>A0A2R4MI27_9HYPH</name>
<evidence type="ECO:0000256" key="8">
    <source>
        <dbReference type="PIRNR" id="PIRNR003107"/>
    </source>
</evidence>
<evidence type="ECO:0000256" key="3">
    <source>
        <dbReference type="ARBA" id="ARBA00011738"/>
    </source>
</evidence>
<dbReference type="STRING" id="1122213.GCA_000423365_00710"/>
<dbReference type="InterPro" id="IPR038078">
    <property type="entry name" value="PhoU-like_sf"/>
</dbReference>
<keyword evidence="11" id="KW-1185">Reference proteome</keyword>
<dbReference type="Proteomes" id="UP000258927">
    <property type="component" value="Chromosome"/>
</dbReference>
<dbReference type="InterPro" id="IPR026022">
    <property type="entry name" value="PhoU_dom"/>
</dbReference>
<dbReference type="FunFam" id="1.20.58.220:FF:000004">
    <property type="entry name" value="Phosphate-specific transport system accessory protein PhoU"/>
    <property type="match status" value="1"/>
</dbReference>
<dbReference type="Gene3D" id="1.20.58.220">
    <property type="entry name" value="Phosphate transport system protein phou homolog 2, domain 2"/>
    <property type="match status" value="2"/>
</dbReference>
<dbReference type="GO" id="GO:0045936">
    <property type="term" value="P:negative regulation of phosphate metabolic process"/>
    <property type="evidence" value="ECO:0007669"/>
    <property type="project" value="InterPro"/>
</dbReference>
<evidence type="ECO:0000256" key="1">
    <source>
        <dbReference type="ARBA" id="ARBA00004496"/>
    </source>
</evidence>
<keyword evidence="5 8" id="KW-0963">Cytoplasm</keyword>
<evidence type="ECO:0000256" key="6">
    <source>
        <dbReference type="ARBA" id="ARBA00022592"/>
    </source>
</evidence>
<evidence type="ECO:0000256" key="4">
    <source>
        <dbReference type="ARBA" id="ARBA00022448"/>
    </source>
</evidence>
<reference evidence="10 11" key="1">
    <citation type="submission" date="2017-05" db="EMBL/GenBank/DDBJ databases">
        <title>Genome Analysis of Maritalea myrionectae HL2708#5.</title>
        <authorList>
            <consortium name="Cotde Inc.-PKNU"/>
            <person name="Jang D."/>
            <person name="Oh H.-M."/>
        </authorList>
    </citation>
    <scope>NUCLEOTIDE SEQUENCE [LARGE SCALE GENOMIC DNA]</scope>
    <source>
        <strain evidence="10 11">HL2708#5</strain>
    </source>
</reference>
<dbReference type="InterPro" id="IPR028366">
    <property type="entry name" value="PhoU"/>
</dbReference>
<dbReference type="GO" id="GO:0005737">
    <property type="term" value="C:cytoplasm"/>
    <property type="evidence" value="ECO:0007669"/>
    <property type="project" value="UniProtKB-SubCell"/>
</dbReference>
<keyword evidence="4 8" id="KW-0813">Transport</keyword>
<dbReference type="SUPFAM" id="SSF109755">
    <property type="entry name" value="PhoU-like"/>
    <property type="match status" value="1"/>
</dbReference>
<evidence type="ECO:0000259" key="9">
    <source>
        <dbReference type="Pfam" id="PF01895"/>
    </source>
</evidence>
<feature type="domain" description="PhoU" evidence="9">
    <location>
        <begin position="24"/>
        <end position="111"/>
    </location>
</feature>
<gene>
    <name evidence="10" type="ORF">MXMO3_03019</name>
</gene>
<comment type="subunit">
    <text evidence="3 8">Homodimer.</text>
</comment>
<evidence type="ECO:0000313" key="10">
    <source>
        <dbReference type="EMBL" id="AVX05526.1"/>
    </source>
</evidence>
<evidence type="ECO:0000256" key="2">
    <source>
        <dbReference type="ARBA" id="ARBA00008107"/>
    </source>
</evidence>
<proteinExistence type="inferred from homology"/>
<sequence>MATPDNEHIVTSYEDELTSLTRAISEMGGMVEVAITNATQALIRVDHELAKQTANGDKRVDDMQRLIDEQAVSMIARRQPMAGDLRHIVSAIHVANDLERIGDIAKNLSRRTLHIDSQRVSKQLYNGVRHMSDLSLQQVKRALDAFTARDSKIAIDVCRRDDEVDSLYISLFREFLTYMMEDPRNITDCTHLLFCAKNLERAGDHATNIAEAAYYLETGGNLYNDIESGKVSLG</sequence>
<protein>
    <recommendedName>
        <fullName evidence="8">Phosphate-specific transport system accessory protein PhoU</fullName>
    </recommendedName>
</protein>
<comment type="function">
    <text evidence="7 8">Plays a role in the regulation of phosphate uptake.</text>
</comment>
<dbReference type="GO" id="GO:0030643">
    <property type="term" value="P:intracellular phosphate ion homeostasis"/>
    <property type="evidence" value="ECO:0007669"/>
    <property type="project" value="InterPro"/>
</dbReference>
<evidence type="ECO:0000256" key="7">
    <source>
        <dbReference type="ARBA" id="ARBA00056181"/>
    </source>
</evidence>
<dbReference type="PANTHER" id="PTHR42930">
    <property type="entry name" value="PHOSPHATE-SPECIFIC TRANSPORT SYSTEM ACCESSORY PROTEIN PHOU"/>
    <property type="match status" value="1"/>
</dbReference>
<comment type="subcellular location">
    <subcellularLocation>
        <location evidence="1 8">Cytoplasm</location>
    </subcellularLocation>
</comment>
<dbReference type="NCBIfam" id="TIGR02135">
    <property type="entry name" value="phoU_full"/>
    <property type="match status" value="1"/>
</dbReference>
<dbReference type="RefSeq" id="WP_036220936.1">
    <property type="nucleotide sequence ID" value="NZ_CP021330.1"/>
</dbReference>
<dbReference type="PANTHER" id="PTHR42930:SF3">
    <property type="entry name" value="PHOSPHATE-SPECIFIC TRANSPORT SYSTEM ACCESSORY PROTEIN PHOU"/>
    <property type="match status" value="1"/>
</dbReference>
<dbReference type="EMBL" id="CP021330">
    <property type="protein sequence ID" value="AVX05526.1"/>
    <property type="molecule type" value="Genomic_DNA"/>
</dbReference>
<dbReference type="AlphaFoldDB" id="A0A2R4MI27"/>
<evidence type="ECO:0000256" key="5">
    <source>
        <dbReference type="ARBA" id="ARBA00022490"/>
    </source>
</evidence>
<organism evidence="10 11">
    <name type="scientific">Maritalea myrionectae</name>
    <dbReference type="NCBI Taxonomy" id="454601"/>
    <lineage>
        <taxon>Bacteria</taxon>
        <taxon>Pseudomonadati</taxon>
        <taxon>Pseudomonadota</taxon>
        <taxon>Alphaproteobacteria</taxon>
        <taxon>Hyphomicrobiales</taxon>
        <taxon>Devosiaceae</taxon>
        <taxon>Maritalea</taxon>
    </lineage>
</organism>
<accession>A0A2R4MI27</accession>
<evidence type="ECO:0000313" key="11">
    <source>
        <dbReference type="Proteomes" id="UP000258927"/>
    </source>
</evidence>
<feature type="domain" description="PhoU" evidence="9">
    <location>
        <begin position="128"/>
        <end position="212"/>
    </location>
</feature>
<dbReference type="PIRSF" id="PIRSF003107">
    <property type="entry name" value="PhoU"/>
    <property type="match status" value="1"/>
</dbReference>